<proteinExistence type="predicted"/>
<dbReference type="AlphaFoldDB" id="A0A8H7Z2I1"/>
<dbReference type="EMBL" id="JAEVHI010000002">
    <property type="protein sequence ID" value="KAG5299938.1"/>
    <property type="molecule type" value="Genomic_DNA"/>
</dbReference>
<sequence length="135" mass="15214">MLLAGISGFGVLRKGSLGQKLGVKVFPADAHSSSKMHVPDWQYTSQELCTTVRPAEKRRRTRGRDRIEEWKETGKSYWHGNKNKTVIPSKARAKLLPNGLWIITRDSMSCISSGVNRSRAPAMVRPLQHWETGEI</sequence>
<dbReference type="OrthoDB" id="2251794at2759"/>
<name>A0A8H7Z2I1_AJECA</name>
<gene>
    <name evidence="1" type="ORF">I7I52_10417</name>
</gene>
<dbReference type="VEuPathDB" id="FungiDB:I7I52_10417"/>
<dbReference type="Proteomes" id="UP000670092">
    <property type="component" value="Unassembled WGS sequence"/>
</dbReference>
<protein>
    <submittedName>
        <fullName evidence="1">Uncharacterized protein</fullName>
    </submittedName>
</protein>
<accession>A0A8H7Z2I1</accession>
<evidence type="ECO:0000313" key="1">
    <source>
        <dbReference type="EMBL" id="KAG5299938.1"/>
    </source>
</evidence>
<organism evidence="1 2">
    <name type="scientific">Ajellomyces capsulatus</name>
    <name type="common">Darling's disease fungus</name>
    <name type="synonym">Histoplasma capsulatum</name>
    <dbReference type="NCBI Taxonomy" id="5037"/>
    <lineage>
        <taxon>Eukaryota</taxon>
        <taxon>Fungi</taxon>
        <taxon>Dikarya</taxon>
        <taxon>Ascomycota</taxon>
        <taxon>Pezizomycotina</taxon>
        <taxon>Eurotiomycetes</taxon>
        <taxon>Eurotiomycetidae</taxon>
        <taxon>Onygenales</taxon>
        <taxon>Ajellomycetaceae</taxon>
        <taxon>Histoplasma</taxon>
    </lineage>
</organism>
<reference evidence="1 2" key="1">
    <citation type="submission" date="2021-01" db="EMBL/GenBank/DDBJ databases">
        <title>Chromosome-level genome assembly of a human fungal pathogen reveals clustering of transcriptionally co-regulated genes.</title>
        <authorList>
            <person name="Voorhies M."/>
            <person name="Cohen S."/>
            <person name="Shea T.P."/>
            <person name="Petrus S."/>
            <person name="Munoz J.F."/>
            <person name="Poplawski S."/>
            <person name="Goldman W.E."/>
            <person name="Michael T."/>
            <person name="Cuomo C.A."/>
            <person name="Sil A."/>
            <person name="Beyhan S."/>
        </authorList>
    </citation>
    <scope>NUCLEOTIDE SEQUENCE [LARGE SCALE GENOMIC DNA]</scope>
    <source>
        <strain evidence="1 2">G184AR</strain>
    </source>
</reference>
<comment type="caution">
    <text evidence="1">The sequence shown here is derived from an EMBL/GenBank/DDBJ whole genome shotgun (WGS) entry which is preliminary data.</text>
</comment>
<evidence type="ECO:0000313" key="2">
    <source>
        <dbReference type="Proteomes" id="UP000670092"/>
    </source>
</evidence>